<dbReference type="Ensembl" id="ENSTGUT00000037005.1">
    <property type="protein sequence ID" value="ENSTGUP00000028406.1"/>
    <property type="gene ID" value="ENSTGUG00000024479.1"/>
</dbReference>
<evidence type="ECO:0000256" key="1">
    <source>
        <dbReference type="SAM" id="MobiDB-lite"/>
    </source>
</evidence>
<proteinExistence type="predicted"/>
<protein>
    <submittedName>
        <fullName evidence="2">Uncharacterized protein</fullName>
    </submittedName>
</protein>
<dbReference type="Proteomes" id="UP000007754">
    <property type="component" value="Unplaced"/>
</dbReference>
<keyword evidence="3" id="KW-1185">Reference proteome</keyword>
<evidence type="ECO:0000313" key="2">
    <source>
        <dbReference type="Ensembl" id="ENSTGUP00000028406.1"/>
    </source>
</evidence>
<feature type="compositionally biased region" description="Polar residues" evidence="1">
    <location>
        <begin position="39"/>
        <end position="61"/>
    </location>
</feature>
<organism evidence="2 3">
    <name type="scientific">Taeniopygia guttata</name>
    <name type="common">Zebra finch</name>
    <name type="synonym">Poephila guttata</name>
    <dbReference type="NCBI Taxonomy" id="59729"/>
    <lineage>
        <taxon>Eukaryota</taxon>
        <taxon>Metazoa</taxon>
        <taxon>Chordata</taxon>
        <taxon>Craniata</taxon>
        <taxon>Vertebrata</taxon>
        <taxon>Euteleostomi</taxon>
        <taxon>Archelosauria</taxon>
        <taxon>Archosauria</taxon>
        <taxon>Dinosauria</taxon>
        <taxon>Saurischia</taxon>
        <taxon>Theropoda</taxon>
        <taxon>Coelurosauria</taxon>
        <taxon>Aves</taxon>
        <taxon>Neognathae</taxon>
        <taxon>Neoaves</taxon>
        <taxon>Telluraves</taxon>
        <taxon>Australaves</taxon>
        <taxon>Passeriformes</taxon>
        <taxon>Passeroidea</taxon>
        <taxon>Estrildidae</taxon>
        <taxon>Estrildinae</taxon>
        <taxon>Taeniopygia</taxon>
    </lineage>
</organism>
<reference evidence="2" key="1">
    <citation type="submission" date="2025-08" db="UniProtKB">
        <authorList>
            <consortium name="Ensembl"/>
        </authorList>
    </citation>
    <scope>IDENTIFICATION</scope>
</reference>
<dbReference type="InParanoid" id="A0A674H1K5"/>
<sequence length="136" mass="14779">MSRAALLQVCQPGTGRGALGEGHRERMPPKPRCACPAAHTSSSQHPTASHSIPQHPTTFHSTPEHPRSILQHPTTFHSIPQHPTASHSIPQPRWPQPLGQLQNSLITNAGIEQRETRWDEAQAGPGSSWGEHLGLS</sequence>
<evidence type="ECO:0000313" key="3">
    <source>
        <dbReference type="Proteomes" id="UP000007754"/>
    </source>
</evidence>
<name>A0A674H1K5_TAEGU</name>
<feature type="compositionally biased region" description="Polar residues" evidence="1">
    <location>
        <begin position="71"/>
        <end position="89"/>
    </location>
</feature>
<accession>A0A674H1K5</accession>
<feature type="region of interest" description="Disordered" evidence="1">
    <location>
        <begin position="1"/>
        <end position="136"/>
    </location>
</feature>
<dbReference type="AlphaFoldDB" id="A0A674H1K5"/>
<reference evidence="2" key="2">
    <citation type="submission" date="2025-09" db="UniProtKB">
        <authorList>
            <consortium name="Ensembl"/>
        </authorList>
    </citation>
    <scope>IDENTIFICATION</scope>
</reference>